<dbReference type="Proteomes" id="UP000220922">
    <property type="component" value="Unassembled WGS sequence"/>
</dbReference>
<name>A0A2H3LAH4_9CHLR</name>
<dbReference type="SUPFAM" id="SSF143011">
    <property type="entry name" value="RelE-like"/>
    <property type="match status" value="1"/>
</dbReference>
<dbReference type="EMBL" id="LYXE01000073">
    <property type="protein sequence ID" value="PDV99372.1"/>
    <property type="molecule type" value="Genomic_DNA"/>
</dbReference>
<organism evidence="2 3">
    <name type="scientific">Candidatus Chloroploca asiatica</name>
    <dbReference type="NCBI Taxonomy" id="1506545"/>
    <lineage>
        <taxon>Bacteria</taxon>
        <taxon>Bacillati</taxon>
        <taxon>Chloroflexota</taxon>
        <taxon>Chloroflexia</taxon>
        <taxon>Chloroflexales</taxon>
        <taxon>Chloroflexineae</taxon>
        <taxon>Oscillochloridaceae</taxon>
        <taxon>Candidatus Chloroploca</taxon>
    </lineage>
</organism>
<dbReference type="Gene3D" id="3.30.2310.20">
    <property type="entry name" value="RelE-like"/>
    <property type="match status" value="1"/>
</dbReference>
<evidence type="ECO:0008006" key="4">
    <source>
        <dbReference type="Google" id="ProtNLM"/>
    </source>
</evidence>
<evidence type="ECO:0000256" key="1">
    <source>
        <dbReference type="ARBA" id="ARBA00022649"/>
    </source>
</evidence>
<keyword evidence="1" id="KW-1277">Toxin-antitoxin system</keyword>
<proteinExistence type="predicted"/>
<accession>A0A2H3LAH4</accession>
<comment type="caution">
    <text evidence="2">The sequence shown here is derived from an EMBL/GenBank/DDBJ whole genome shotgun (WGS) entry which is preliminary data.</text>
</comment>
<evidence type="ECO:0000313" key="2">
    <source>
        <dbReference type="EMBL" id="PDV99372.1"/>
    </source>
</evidence>
<dbReference type="InterPro" id="IPR007712">
    <property type="entry name" value="RelE/ParE_toxin"/>
</dbReference>
<reference evidence="2 3" key="1">
    <citation type="submission" date="2016-05" db="EMBL/GenBank/DDBJ databases">
        <authorList>
            <person name="Lavstsen T."/>
            <person name="Jespersen J.S."/>
        </authorList>
    </citation>
    <scope>NUCLEOTIDE SEQUENCE [LARGE SCALE GENOMIC DNA]</scope>
    <source>
        <strain evidence="2 3">B7-9</strain>
    </source>
</reference>
<dbReference type="RefSeq" id="WP_097651933.1">
    <property type="nucleotide sequence ID" value="NZ_LYXE01000073.1"/>
</dbReference>
<dbReference type="OrthoDB" id="9805098at2"/>
<dbReference type="InterPro" id="IPR035093">
    <property type="entry name" value="RelE/ParE_toxin_dom_sf"/>
</dbReference>
<dbReference type="Pfam" id="PF05016">
    <property type="entry name" value="ParE_toxin"/>
    <property type="match status" value="1"/>
</dbReference>
<keyword evidence="3" id="KW-1185">Reference proteome</keyword>
<dbReference type="AlphaFoldDB" id="A0A2H3LAH4"/>
<gene>
    <name evidence="2" type="ORF">A9Q02_22165</name>
</gene>
<evidence type="ECO:0000313" key="3">
    <source>
        <dbReference type="Proteomes" id="UP000220922"/>
    </source>
</evidence>
<sequence>MPQYHIEITDEAEHDLSYYRAYERKAITDGILTQLAYEPHQETVNRKRLRDNPIATWELRIGKYRVFYEIEHDDTVGPDDAALVIIISVGHKEHNVLYIRGKVVKL</sequence>
<protein>
    <recommendedName>
        <fullName evidence="4">Addiction module toxin RelE</fullName>
    </recommendedName>
</protein>